<dbReference type="EMBL" id="WJIE01000001">
    <property type="protein sequence ID" value="MRG91490.1"/>
    <property type="molecule type" value="Genomic_DNA"/>
</dbReference>
<keyword evidence="5" id="KW-1185">Reference proteome</keyword>
<dbReference type="Proteomes" id="UP000440224">
    <property type="component" value="Unassembled WGS sequence"/>
</dbReference>
<dbReference type="RefSeq" id="WP_153818274.1">
    <property type="nucleotide sequence ID" value="NZ_WJIE01000001.1"/>
</dbReference>
<dbReference type="GO" id="GO:0006508">
    <property type="term" value="P:proteolysis"/>
    <property type="evidence" value="ECO:0007669"/>
    <property type="project" value="InterPro"/>
</dbReference>
<dbReference type="Pfam" id="PF00082">
    <property type="entry name" value="Peptidase_S8"/>
    <property type="match status" value="1"/>
</dbReference>
<evidence type="ECO:0000256" key="1">
    <source>
        <dbReference type="SAM" id="MobiDB-lite"/>
    </source>
</evidence>
<gene>
    <name evidence="4" type="ORF">GF068_06065</name>
</gene>
<protein>
    <recommendedName>
        <fullName evidence="3">Peptidase S8/S53 domain-containing protein</fullName>
    </recommendedName>
</protein>
<dbReference type="SUPFAM" id="SSF52743">
    <property type="entry name" value="Subtilisin-like"/>
    <property type="match status" value="1"/>
</dbReference>
<dbReference type="Gene3D" id="3.40.50.200">
    <property type="entry name" value="Peptidase S8/S53 domain"/>
    <property type="match status" value="1"/>
</dbReference>
<dbReference type="OrthoDB" id="5494295at2"/>
<dbReference type="PROSITE" id="PS51257">
    <property type="entry name" value="PROKAR_LIPOPROTEIN"/>
    <property type="match status" value="1"/>
</dbReference>
<feature type="signal peptide" evidence="2">
    <location>
        <begin position="1"/>
        <end position="26"/>
    </location>
</feature>
<sequence>MSRFVSSTRVRLTVVALGITLSSGFACGPTSPPPPPCPPAEDDPGCTGHRFIAVVNPSGDCPKDPLGIWTEAKLFKGPASGPPPALARYCVYEWTGARVNPGATQCLTYGPNGPGEDELQQLDAVLGAGAELGEDCIDTAPLAFEDDAATWARKQLFLRAGGVASLPPPDADPSLPRPARLVAVDTSPDALLGGIAIGQSRHGDAVAHVARDLACPNGEGAPCAAHVTTALGLPRVDLANPLATSPTQGGFFGTEGDLAQALERLVLAWRAEILNNQGDPRLVINLSVGWEDDRRRANCAPLNYAANPELLAPPARAVLDAMRYATCHGALLLAAAGNDTGGISPKTGLVCPARWEELAAPDPQTCDALVGTPFAAAWAELWPTFPRRPAQNQAPYDRVVYAVGGVDYGDEPLVPPRPLARPRLAALGLLASAWDTSPSASATPNTNGVPPAPPPFLTGTSISTAVASGIAASLWAYSPTRTAPEILDTIYQRGVSLQQNGAAIPADPGACSGAPSCDVRRLSLCRALQLPCDDAAPVGSQNQPLQNPPLTPALLSLLDSEFQAAQASTVSFPDTQPIPHSRYATVAASPWTFPQPNWPACPACVLRVDGPNSLILEARPGLTMTDLTLVLVDLGGTVRSARVAATAARNDSMRITLNGQAGFDATRTRFAWIAGATTTTTGTNVSAVQQIAITGP</sequence>
<feature type="region of interest" description="Disordered" evidence="1">
    <location>
        <begin position="437"/>
        <end position="456"/>
    </location>
</feature>
<accession>A0A6N7PMI9</accession>
<feature type="chain" id="PRO_5026693489" description="Peptidase S8/S53 domain-containing protein" evidence="2">
    <location>
        <begin position="27"/>
        <end position="696"/>
    </location>
</feature>
<organism evidence="4 5">
    <name type="scientific">Polyangium spumosum</name>
    <dbReference type="NCBI Taxonomy" id="889282"/>
    <lineage>
        <taxon>Bacteria</taxon>
        <taxon>Pseudomonadati</taxon>
        <taxon>Myxococcota</taxon>
        <taxon>Polyangia</taxon>
        <taxon>Polyangiales</taxon>
        <taxon>Polyangiaceae</taxon>
        <taxon>Polyangium</taxon>
    </lineage>
</organism>
<evidence type="ECO:0000259" key="3">
    <source>
        <dbReference type="Pfam" id="PF00082"/>
    </source>
</evidence>
<evidence type="ECO:0000313" key="4">
    <source>
        <dbReference type="EMBL" id="MRG91490.1"/>
    </source>
</evidence>
<dbReference type="AlphaFoldDB" id="A0A6N7PMI9"/>
<keyword evidence="2" id="KW-0732">Signal</keyword>
<dbReference type="InterPro" id="IPR036852">
    <property type="entry name" value="Peptidase_S8/S53_dom_sf"/>
</dbReference>
<proteinExistence type="predicted"/>
<comment type="caution">
    <text evidence="4">The sequence shown here is derived from an EMBL/GenBank/DDBJ whole genome shotgun (WGS) entry which is preliminary data.</text>
</comment>
<evidence type="ECO:0000256" key="2">
    <source>
        <dbReference type="SAM" id="SignalP"/>
    </source>
</evidence>
<name>A0A6N7PMI9_9BACT</name>
<dbReference type="InterPro" id="IPR000209">
    <property type="entry name" value="Peptidase_S8/S53_dom"/>
</dbReference>
<dbReference type="GO" id="GO:0004252">
    <property type="term" value="F:serine-type endopeptidase activity"/>
    <property type="evidence" value="ECO:0007669"/>
    <property type="project" value="InterPro"/>
</dbReference>
<evidence type="ECO:0000313" key="5">
    <source>
        <dbReference type="Proteomes" id="UP000440224"/>
    </source>
</evidence>
<feature type="domain" description="Peptidase S8/S53" evidence="3">
    <location>
        <begin position="257"/>
        <end position="490"/>
    </location>
</feature>
<dbReference type="CDD" id="cd00306">
    <property type="entry name" value="Peptidases_S8_S53"/>
    <property type="match status" value="1"/>
</dbReference>
<reference evidence="4 5" key="1">
    <citation type="submission" date="2019-10" db="EMBL/GenBank/DDBJ databases">
        <title>A soil myxobacterium in the family Polyangiaceae.</title>
        <authorList>
            <person name="Li Y."/>
            <person name="Wang J."/>
        </authorList>
    </citation>
    <scope>NUCLEOTIDE SEQUENCE [LARGE SCALE GENOMIC DNA]</scope>
    <source>
        <strain evidence="4 5">DSM 14734</strain>
    </source>
</reference>